<comment type="caution">
    <text evidence="1">The sequence shown here is derived from an EMBL/GenBank/DDBJ whole genome shotgun (WGS) entry which is preliminary data.</text>
</comment>
<gene>
    <name evidence="1" type="ORF">BpHYR1_052783</name>
</gene>
<proteinExistence type="predicted"/>
<keyword evidence="2" id="KW-1185">Reference proteome</keyword>
<accession>A0A3M7T1G6</accession>
<evidence type="ECO:0000313" key="2">
    <source>
        <dbReference type="Proteomes" id="UP000276133"/>
    </source>
</evidence>
<protein>
    <submittedName>
        <fullName evidence="1">Uncharacterized protein</fullName>
    </submittedName>
</protein>
<dbReference type="Proteomes" id="UP000276133">
    <property type="component" value="Unassembled WGS sequence"/>
</dbReference>
<organism evidence="1 2">
    <name type="scientific">Brachionus plicatilis</name>
    <name type="common">Marine rotifer</name>
    <name type="synonym">Brachionus muelleri</name>
    <dbReference type="NCBI Taxonomy" id="10195"/>
    <lineage>
        <taxon>Eukaryota</taxon>
        <taxon>Metazoa</taxon>
        <taxon>Spiralia</taxon>
        <taxon>Gnathifera</taxon>
        <taxon>Rotifera</taxon>
        <taxon>Eurotatoria</taxon>
        <taxon>Monogononta</taxon>
        <taxon>Pseudotrocha</taxon>
        <taxon>Ploima</taxon>
        <taxon>Brachionidae</taxon>
        <taxon>Brachionus</taxon>
    </lineage>
</organism>
<evidence type="ECO:0000313" key="1">
    <source>
        <dbReference type="EMBL" id="RNA41670.1"/>
    </source>
</evidence>
<reference evidence="1 2" key="1">
    <citation type="journal article" date="2018" name="Sci. Rep.">
        <title>Genomic signatures of local adaptation to the degree of environmental predictability in rotifers.</title>
        <authorList>
            <person name="Franch-Gras L."/>
            <person name="Hahn C."/>
            <person name="Garcia-Roger E.M."/>
            <person name="Carmona M.J."/>
            <person name="Serra M."/>
            <person name="Gomez A."/>
        </authorList>
    </citation>
    <scope>NUCLEOTIDE SEQUENCE [LARGE SCALE GENOMIC DNA]</scope>
    <source>
        <strain evidence="1">HYR1</strain>
    </source>
</reference>
<dbReference type="AlphaFoldDB" id="A0A3M7T1G6"/>
<dbReference type="EMBL" id="REGN01000477">
    <property type="protein sequence ID" value="RNA41670.1"/>
    <property type="molecule type" value="Genomic_DNA"/>
</dbReference>
<sequence length="60" mass="7134">MSSFIFLQCISAAAATHTQIKEKIRVNYVKYIFSFYDWAQFCANTFFFIKMTRVGLEPYF</sequence>
<name>A0A3M7T1G6_BRAPC</name>